<dbReference type="AlphaFoldDB" id="A0A7S2I3U2"/>
<evidence type="ECO:0000313" key="2">
    <source>
        <dbReference type="EMBL" id="CAD9507141.1"/>
    </source>
</evidence>
<accession>A0A7S2I3U2</accession>
<protein>
    <submittedName>
        <fullName evidence="2">Uncharacterized protein</fullName>
    </submittedName>
</protein>
<name>A0A7S2I3U2_9STRA</name>
<evidence type="ECO:0000256" key="1">
    <source>
        <dbReference type="SAM" id="MobiDB-lite"/>
    </source>
</evidence>
<sequence>MTAISISPAPSAVVIHNSSLKSEIEPVVLVASQQKGDSCVSSSSDLSADKNCPAHLSVSETSTIPTDLARSDSAPSILRSSVKGRKQNNKGRKSSVHFHNSLVTGVRERPFTADEDKEILHYSAEDMRRFRREARIILRARAASQQSPYDGKDGESSSLTSFFPSQLAGVVQMFAKSLVGVQSSEFHDHSSSSSVLVDSLYLF</sequence>
<feature type="region of interest" description="Disordered" evidence="1">
    <location>
        <begin position="63"/>
        <end position="98"/>
    </location>
</feature>
<reference evidence="2" key="1">
    <citation type="submission" date="2021-01" db="EMBL/GenBank/DDBJ databases">
        <authorList>
            <person name="Corre E."/>
            <person name="Pelletier E."/>
            <person name="Niang G."/>
            <person name="Scheremetjew M."/>
            <person name="Finn R."/>
            <person name="Kale V."/>
            <person name="Holt S."/>
            <person name="Cochrane G."/>
            <person name="Meng A."/>
            <person name="Brown T."/>
            <person name="Cohen L."/>
        </authorList>
    </citation>
    <scope>NUCLEOTIDE SEQUENCE</scope>
    <source>
        <strain evidence="2">CCMP826</strain>
    </source>
</reference>
<feature type="compositionally biased region" description="Basic residues" evidence="1">
    <location>
        <begin position="82"/>
        <end position="96"/>
    </location>
</feature>
<gene>
    <name evidence="2" type="ORF">HTAM1171_LOCUS9187</name>
</gene>
<organism evidence="2">
    <name type="scientific">Helicotheca tamesis</name>
    <dbReference type="NCBI Taxonomy" id="374047"/>
    <lineage>
        <taxon>Eukaryota</taxon>
        <taxon>Sar</taxon>
        <taxon>Stramenopiles</taxon>
        <taxon>Ochrophyta</taxon>
        <taxon>Bacillariophyta</taxon>
        <taxon>Mediophyceae</taxon>
        <taxon>Lithodesmiophycidae</taxon>
        <taxon>Lithodesmiales</taxon>
        <taxon>Lithodesmiaceae</taxon>
        <taxon>Helicotheca</taxon>
    </lineage>
</organism>
<dbReference type="EMBL" id="HBGV01014898">
    <property type="protein sequence ID" value="CAD9507141.1"/>
    <property type="molecule type" value="Transcribed_RNA"/>
</dbReference>
<proteinExistence type="predicted"/>